<dbReference type="KEGG" id="gca:Galf_2405"/>
<dbReference type="eggNOG" id="ENOG50330CR">
    <property type="taxonomic scope" value="Bacteria"/>
</dbReference>
<dbReference type="STRING" id="395494.Galf_2405"/>
<dbReference type="AlphaFoldDB" id="D9SJZ5"/>
<dbReference type="EMBL" id="CP002159">
    <property type="protein sequence ID" value="ADL56407.1"/>
    <property type="molecule type" value="Genomic_DNA"/>
</dbReference>
<sequence length="142" mass="16481">MTKGKNGQQRALEIIESVKAWIKERNIRLDWHEYAYNNRINRSVLAEELDFAMRACTQNKNLRAILDECDTRWFKSEAADKTAHEAARERAQGQTSRISSENSELQKRIVELEVENRQLRLELNGFKEQQALLECGAAGFKL</sequence>
<evidence type="ECO:0000256" key="1">
    <source>
        <dbReference type="SAM" id="Coils"/>
    </source>
</evidence>
<dbReference type="HOGENOM" id="CLU_1813005_0_0_4"/>
<evidence type="ECO:0000313" key="3">
    <source>
        <dbReference type="Proteomes" id="UP000001235"/>
    </source>
</evidence>
<organism evidence="2 3">
    <name type="scientific">Gallionella capsiferriformans (strain ES-2)</name>
    <name type="common">Gallionella ferruginea capsiferriformans (strain ES-2)</name>
    <dbReference type="NCBI Taxonomy" id="395494"/>
    <lineage>
        <taxon>Bacteria</taxon>
        <taxon>Pseudomonadati</taxon>
        <taxon>Pseudomonadota</taxon>
        <taxon>Betaproteobacteria</taxon>
        <taxon>Nitrosomonadales</taxon>
        <taxon>Gallionellaceae</taxon>
        <taxon>Gallionella</taxon>
    </lineage>
</organism>
<feature type="coiled-coil region" evidence="1">
    <location>
        <begin position="95"/>
        <end position="129"/>
    </location>
</feature>
<dbReference type="RefSeq" id="WP_013294330.1">
    <property type="nucleotide sequence ID" value="NC_014394.1"/>
</dbReference>
<keyword evidence="3" id="KW-1185">Reference proteome</keyword>
<reference evidence="2 3" key="1">
    <citation type="submission" date="2010-08" db="EMBL/GenBank/DDBJ databases">
        <title>Complete sequence of Gallionella capsiferriformans ES-2.</title>
        <authorList>
            <consortium name="US DOE Joint Genome Institute"/>
            <person name="Lucas S."/>
            <person name="Copeland A."/>
            <person name="Lapidus A."/>
            <person name="Cheng J.-F."/>
            <person name="Bruce D."/>
            <person name="Goodwin L."/>
            <person name="Pitluck S."/>
            <person name="Chertkov O."/>
            <person name="Davenport K.W."/>
            <person name="Detter J.C."/>
            <person name="Han C."/>
            <person name="Tapia R."/>
            <person name="Land M."/>
            <person name="Hauser L."/>
            <person name="Chang Y.-J."/>
            <person name="Jeffries C."/>
            <person name="Kyrpides N."/>
            <person name="Ivanova N."/>
            <person name="Mikhailova N."/>
            <person name="Shelobolina E.S."/>
            <person name="Picardal F."/>
            <person name="Roden E."/>
            <person name="Emerson D."/>
            <person name="Woyke T."/>
        </authorList>
    </citation>
    <scope>NUCLEOTIDE SEQUENCE [LARGE SCALE GENOMIC DNA]</scope>
    <source>
        <strain evidence="2 3">ES-2</strain>
    </source>
</reference>
<evidence type="ECO:0000313" key="2">
    <source>
        <dbReference type="EMBL" id="ADL56407.1"/>
    </source>
</evidence>
<keyword evidence="1" id="KW-0175">Coiled coil</keyword>
<gene>
    <name evidence="2" type="ordered locus">Galf_2405</name>
</gene>
<dbReference type="Proteomes" id="UP000001235">
    <property type="component" value="Chromosome"/>
</dbReference>
<proteinExistence type="predicted"/>
<protein>
    <submittedName>
        <fullName evidence="2">Uncharacterized protein</fullName>
    </submittedName>
</protein>
<name>D9SJZ5_GALCS</name>
<accession>D9SJZ5</accession>